<feature type="transmembrane region" description="Helical" evidence="5">
    <location>
        <begin position="177"/>
        <end position="195"/>
    </location>
</feature>
<feature type="transmembrane region" description="Helical" evidence="5">
    <location>
        <begin position="153"/>
        <end position="171"/>
    </location>
</feature>
<feature type="transmembrane region" description="Helical" evidence="5">
    <location>
        <begin position="121"/>
        <end position="141"/>
    </location>
</feature>
<dbReference type="Proteomes" id="UP000229740">
    <property type="component" value="Unassembled WGS sequence"/>
</dbReference>
<dbReference type="EMBL" id="PDPS01000025">
    <property type="protein sequence ID" value="PID57893.1"/>
    <property type="molecule type" value="Genomic_DNA"/>
</dbReference>
<evidence type="ECO:0000256" key="1">
    <source>
        <dbReference type="ARBA" id="ARBA00004141"/>
    </source>
</evidence>
<dbReference type="GO" id="GO:0016020">
    <property type="term" value="C:membrane"/>
    <property type="evidence" value="ECO:0007669"/>
    <property type="project" value="UniProtKB-SubCell"/>
</dbReference>
<feature type="transmembrane region" description="Helical" evidence="5">
    <location>
        <begin position="58"/>
        <end position="84"/>
    </location>
</feature>
<accession>A0A2G6E724</accession>
<feature type="transmembrane region" description="Helical" evidence="5">
    <location>
        <begin position="96"/>
        <end position="115"/>
    </location>
</feature>
<reference evidence="6 7" key="1">
    <citation type="submission" date="2017-10" db="EMBL/GenBank/DDBJ databases">
        <title>Novel microbial diversity and functional potential in the marine mammal oral microbiome.</title>
        <authorList>
            <person name="Dudek N.K."/>
            <person name="Sun C.L."/>
            <person name="Burstein D."/>
            <person name="Kantor R.S."/>
            <person name="Aliaga Goltsman D.S."/>
            <person name="Bik E.M."/>
            <person name="Thomas B.C."/>
            <person name="Banfield J.F."/>
            <person name="Relman D.A."/>
        </authorList>
    </citation>
    <scope>NUCLEOTIDE SEQUENCE [LARGE SCALE GENOMIC DNA]</scope>
    <source>
        <strain evidence="6">DOLZORAL124_49_17</strain>
    </source>
</reference>
<feature type="transmembrane region" description="Helical" evidence="5">
    <location>
        <begin position="21"/>
        <end position="38"/>
    </location>
</feature>
<keyword evidence="2 5" id="KW-0812">Transmembrane</keyword>
<dbReference type="AlphaFoldDB" id="A0A2G6E724"/>
<dbReference type="InterPro" id="IPR035952">
    <property type="entry name" value="Rhomboid-like_sf"/>
</dbReference>
<evidence type="ECO:0000256" key="2">
    <source>
        <dbReference type="ARBA" id="ARBA00022692"/>
    </source>
</evidence>
<keyword evidence="4 5" id="KW-0472">Membrane</keyword>
<evidence type="ECO:0000313" key="6">
    <source>
        <dbReference type="EMBL" id="PID57893.1"/>
    </source>
</evidence>
<dbReference type="SUPFAM" id="SSF144091">
    <property type="entry name" value="Rhomboid-like"/>
    <property type="match status" value="1"/>
</dbReference>
<keyword evidence="3 5" id="KW-1133">Transmembrane helix</keyword>
<evidence type="ECO:0008006" key="8">
    <source>
        <dbReference type="Google" id="ProtNLM"/>
    </source>
</evidence>
<protein>
    <recommendedName>
        <fullName evidence="8">Peptidase S54 rhomboid domain-containing protein</fullName>
    </recommendedName>
</protein>
<evidence type="ECO:0000256" key="5">
    <source>
        <dbReference type="SAM" id="Phobius"/>
    </source>
</evidence>
<proteinExistence type="predicted"/>
<comment type="caution">
    <text evidence="6">The sequence shown here is derived from an EMBL/GenBank/DDBJ whole genome shotgun (WGS) entry which is preliminary data.</text>
</comment>
<gene>
    <name evidence="6" type="ORF">CSB45_06510</name>
</gene>
<sequence length="268" mass="30885">MALIDKFEKKFRNFGIPNVTLYLVFGQAFVYVMAISGHEQILGMIELIPTLVLRGEVWRLFTFVFTPRASHPIFLFFALYIFYLMGSSLENYWGTARYNVFLLIGYLATTAVSFLSPDTPASVTFLAGSVFLAFATLNPGFRLMLFFMFPIEIRWLALLTWILYALQLFAGPWPVRLLIMASLCNYLVFFARDIALRIRAGRWRMERQIQEAARQNQPTHRCIACGVTDKDHPDMSFRYCTKCAGTPCYCQDHIKNHEHIPATESRAQ</sequence>
<evidence type="ECO:0000256" key="3">
    <source>
        <dbReference type="ARBA" id="ARBA00022989"/>
    </source>
</evidence>
<dbReference type="Gene3D" id="1.20.1540.10">
    <property type="entry name" value="Rhomboid-like"/>
    <property type="match status" value="1"/>
</dbReference>
<comment type="subcellular location">
    <subcellularLocation>
        <location evidence="1">Membrane</location>
        <topology evidence="1">Multi-pass membrane protein</topology>
    </subcellularLocation>
</comment>
<evidence type="ECO:0000313" key="7">
    <source>
        <dbReference type="Proteomes" id="UP000229740"/>
    </source>
</evidence>
<evidence type="ECO:0000256" key="4">
    <source>
        <dbReference type="ARBA" id="ARBA00023136"/>
    </source>
</evidence>
<name>A0A2G6E724_9BACT</name>
<organism evidence="6 7">
    <name type="scientific">candidate division KSB3 bacterium</name>
    <dbReference type="NCBI Taxonomy" id="2044937"/>
    <lineage>
        <taxon>Bacteria</taxon>
        <taxon>candidate division KSB3</taxon>
    </lineage>
</organism>